<comment type="caution">
    <text evidence="2">The sequence shown here is derived from an EMBL/GenBank/DDBJ whole genome shotgun (WGS) entry which is preliminary data.</text>
</comment>
<sequence>MASINCLAFIDGITFLNLCVRLPTLLRSQPSSHNPTDTMVSVANIDAFNEAVLQARDIDDGNGPEDDDGWPLPRDPIPDTRGQLVDWWEYTLIDSNYYTGYETREEPVDPRENYDRYLEQCRAQNIEPLPPLPRFADRPLVAVYRRTTRGRFIAVPARPNPFHSPGARDDINFSEDYDDAN</sequence>
<protein>
    <submittedName>
        <fullName evidence="2">Uncharacterized protein</fullName>
    </submittedName>
</protein>
<feature type="region of interest" description="Disordered" evidence="1">
    <location>
        <begin position="155"/>
        <end position="181"/>
    </location>
</feature>
<feature type="region of interest" description="Disordered" evidence="1">
    <location>
        <begin position="57"/>
        <end position="76"/>
    </location>
</feature>
<feature type="compositionally biased region" description="Acidic residues" evidence="1">
    <location>
        <begin position="60"/>
        <end position="69"/>
    </location>
</feature>
<dbReference type="AlphaFoldDB" id="A0A4R0R868"/>
<keyword evidence="3" id="KW-1185">Reference proteome</keyword>
<dbReference type="Proteomes" id="UP000292702">
    <property type="component" value="Unassembled WGS sequence"/>
</dbReference>
<name>A0A4R0R868_9APHY</name>
<evidence type="ECO:0000256" key="1">
    <source>
        <dbReference type="SAM" id="MobiDB-lite"/>
    </source>
</evidence>
<organism evidence="2 3">
    <name type="scientific">Steccherinum ochraceum</name>
    <dbReference type="NCBI Taxonomy" id="92696"/>
    <lineage>
        <taxon>Eukaryota</taxon>
        <taxon>Fungi</taxon>
        <taxon>Dikarya</taxon>
        <taxon>Basidiomycota</taxon>
        <taxon>Agaricomycotina</taxon>
        <taxon>Agaricomycetes</taxon>
        <taxon>Polyporales</taxon>
        <taxon>Steccherinaceae</taxon>
        <taxon>Steccherinum</taxon>
    </lineage>
</organism>
<dbReference type="EMBL" id="RWJN01000655">
    <property type="protein sequence ID" value="TCD60119.1"/>
    <property type="molecule type" value="Genomic_DNA"/>
</dbReference>
<reference evidence="2 3" key="1">
    <citation type="submission" date="2018-11" db="EMBL/GenBank/DDBJ databases">
        <title>Genome assembly of Steccherinum ochraceum LE-BIN_3174, the white-rot fungus of the Steccherinaceae family (The Residual Polyporoid clade, Polyporales, Basidiomycota).</title>
        <authorList>
            <person name="Fedorova T.V."/>
            <person name="Glazunova O.A."/>
            <person name="Landesman E.O."/>
            <person name="Moiseenko K.V."/>
            <person name="Psurtseva N.V."/>
            <person name="Savinova O.S."/>
            <person name="Shakhova N.V."/>
            <person name="Tyazhelova T.V."/>
            <person name="Vasina D.V."/>
        </authorList>
    </citation>
    <scope>NUCLEOTIDE SEQUENCE [LARGE SCALE GENOMIC DNA]</scope>
    <source>
        <strain evidence="2 3">LE-BIN_3174</strain>
    </source>
</reference>
<evidence type="ECO:0000313" key="3">
    <source>
        <dbReference type="Proteomes" id="UP000292702"/>
    </source>
</evidence>
<accession>A0A4R0R868</accession>
<feature type="compositionally biased region" description="Acidic residues" evidence="1">
    <location>
        <begin position="172"/>
        <end position="181"/>
    </location>
</feature>
<evidence type="ECO:0000313" key="2">
    <source>
        <dbReference type="EMBL" id="TCD60119.1"/>
    </source>
</evidence>
<gene>
    <name evidence="2" type="ORF">EIP91_010700</name>
</gene>
<feature type="non-terminal residue" evidence="2">
    <location>
        <position position="181"/>
    </location>
</feature>
<proteinExistence type="predicted"/>